<dbReference type="Proteomes" id="UP000063965">
    <property type="component" value="Chromosome"/>
</dbReference>
<reference evidence="9 10" key="1">
    <citation type="journal article" date="2015" name="Genome Biol. Evol.">
        <title>Distinctive Genome Reduction Rates Revealed by Genomic Analyses of Two Coxiella-Like Endosymbionts in Ticks.</title>
        <authorList>
            <person name="Gottlieb Y."/>
            <person name="Lalzar I."/>
            <person name="Klasson L."/>
        </authorList>
    </citation>
    <scope>NUCLEOTIDE SEQUENCE [LARGE SCALE GENOMIC DNA]</scope>
    <source>
        <strain evidence="9 10">CRt</strain>
    </source>
</reference>
<comment type="catalytic activity">
    <reaction evidence="4">
        <text>L-proline + NAD(+) = (S)-1-pyrroline-5-carboxylate + NADH + 2 H(+)</text>
        <dbReference type="Rhea" id="RHEA:14105"/>
        <dbReference type="ChEBI" id="CHEBI:15378"/>
        <dbReference type="ChEBI" id="CHEBI:17388"/>
        <dbReference type="ChEBI" id="CHEBI:57540"/>
        <dbReference type="ChEBI" id="CHEBI:57945"/>
        <dbReference type="ChEBI" id="CHEBI:60039"/>
        <dbReference type="EC" id="1.5.1.2"/>
    </reaction>
</comment>
<keyword evidence="4 6" id="KW-0028">Amino-acid biosynthesis</keyword>
<evidence type="ECO:0000259" key="7">
    <source>
        <dbReference type="Pfam" id="PF03807"/>
    </source>
</evidence>
<dbReference type="InterPro" id="IPR036291">
    <property type="entry name" value="NAD(P)-bd_dom_sf"/>
</dbReference>
<dbReference type="PANTHER" id="PTHR11645">
    <property type="entry name" value="PYRROLINE-5-CARBOXYLATE REDUCTASE"/>
    <property type="match status" value="1"/>
</dbReference>
<dbReference type="InterPro" id="IPR000304">
    <property type="entry name" value="Pyrroline-COOH_reductase"/>
</dbReference>
<dbReference type="Gene3D" id="3.40.50.720">
    <property type="entry name" value="NAD(P)-binding Rossmann-like Domain"/>
    <property type="match status" value="1"/>
</dbReference>
<evidence type="ECO:0000256" key="5">
    <source>
        <dbReference type="NCBIfam" id="TIGR00112"/>
    </source>
</evidence>
<dbReference type="EC" id="1.5.1.2" evidence="4 5"/>
<dbReference type="InterPro" id="IPR029036">
    <property type="entry name" value="P5CR_dimer"/>
</dbReference>
<comment type="function">
    <text evidence="4">Catalyzes the reduction of 1-pyrroline-5-carboxylate (PCA) to L-proline.</text>
</comment>
<evidence type="ECO:0000256" key="1">
    <source>
        <dbReference type="ARBA" id="ARBA00005525"/>
    </source>
</evidence>
<keyword evidence="4" id="KW-0963">Cytoplasm</keyword>
<evidence type="ECO:0000256" key="2">
    <source>
        <dbReference type="ARBA" id="ARBA00022857"/>
    </source>
</evidence>
<dbReference type="PIRSF" id="PIRSF000193">
    <property type="entry name" value="Pyrrol-5-carb_rd"/>
    <property type="match status" value="1"/>
</dbReference>
<dbReference type="SUPFAM" id="SSF48179">
    <property type="entry name" value="6-phosphogluconate dehydrogenase C-terminal domain-like"/>
    <property type="match status" value="1"/>
</dbReference>
<sequence length="276" mass="29741">MSIANITFIGGGNMACNIVVGLLANGYDSNRICVTNPTSDKLTFFREKCKVRTTQNNREGARNADAIILAVKPNQVKGVCEELKDIVNTLHPLIISVAVGVRVKLLQKWLQSEPAIVRAMPNTPASVGAGATALFANEKATKEQRNLVESILRAVGLVVWLSLEDQIDEVAALSGSGPAYIFFVMEALQEAGEGLGLPKETVQLLTAQTVWGAARMSLEAEEDLVELRRFVTSPGGTTEQAIKVLKSGNLPELFTNVLKAAVQRAKELSVELEKSI</sequence>
<organism evidence="9 10">
    <name type="scientific">Candidatus Coxiella mudrowiae</name>
    <dbReference type="NCBI Taxonomy" id="2054173"/>
    <lineage>
        <taxon>Bacteria</taxon>
        <taxon>Pseudomonadati</taxon>
        <taxon>Pseudomonadota</taxon>
        <taxon>Gammaproteobacteria</taxon>
        <taxon>Legionellales</taxon>
        <taxon>Coxiellaceae</taxon>
        <taxon>Coxiella</taxon>
    </lineage>
</organism>
<protein>
    <recommendedName>
        <fullName evidence="4 5">Pyrroline-5-carboxylate reductase</fullName>
        <shortName evidence="4">P5C reductase</shortName>
        <shortName evidence="4">P5CR</shortName>
        <ecNumber evidence="4 5">1.5.1.2</ecNumber>
    </recommendedName>
    <alternativeName>
        <fullName evidence="4">PCA reductase</fullName>
    </alternativeName>
</protein>
<keyword evidence="3 4" id="KW-0560">Oxidoreductase</keyword>
<dbReference type="InterPro" id="IPR028939">
    <property type="entry name" value="P5C_Rdtase_cat_N"/>
</dbReference>
<dbReference type="SUPFAM" id="SSF51735">
    <property type="entry name" value="NAD(P)-binding Rossmann-fold domains"/>
    <property type="match status" value="1"/>
</dbReference>
<dbReference type="InterPro" id="IPR053790">
    <property type="entry name" value="P5CR-like_CS"/>
</dbReference>
<evidence type="ECO:0000256" key="4">
    <source>
        <dbReference type="HAMAP-Rule" id="MF_01925"/>
    </source>
</evidence>
<dbReference type="PANTHER" id="PTHR11645:SF0">
    <property type="entry name" value="PYRROLINE-5-CARBOXYLATE REDUCTASE 3"/>
    <property type="match status" value="1"/>
</dbReference>
<keyword evidence="10" id="KW-1185">Reference proteome</keyword>
<comment type="pathway">
    <text evidence="4 6">Amino-acid biosynthesis; L-proline biosynthesis; L-proline from L-glutamate 5-semialdehyde: step 1/1.</text>
</comment>
<gene>
    <name evidence="4 9" type="primary">proC</name>
    <name evidence="9" type="ORF">CleRT_15890</name>
</gene>
<keyword evidence="2 4" id="KW-0521">NADP</keyword>
<proteinExistence type="inferred from homology"/>
<keyword evidence="4 6" id="KW-0641">Proline biosynthesis</keyword>
<evidence type="ECO:0000313" key="10">
    <source>
        <dbReference type="Proteomes" id="UP000063965"/>
    </source>
</evidence>
<dbReference type="Gene3D" id="1.10.3730.10">
    <property type="entry name" value="ProC C-terminal domain-like"/>
    <property type="match status" value="1"/>
</dbReference>
<comment type="subcellular location">
    <subcellularLocation>
        <location evidence="4">Cytoplasm</location>
    </subcellularLocation>
</comment>
<accession>A0ABN4HRW4</accession>
<dbReference type="RefSeq" id="WP_048875730.1">
    <property type="nucleotide sequence ID" value="NZ_CP011126.1"/>
</dbReference>
<dbReference type="EMBL" id="CP011126">
    <property type="protein sequence ID" value="AKQ34036.1"/>
    <property type="molecule type" value="Genomic_DNA"/>
</dbReference>
<evidence type="ECO:0000256" key="6">
    <source>
        <dbReference type="RuleBase" id="RU003903"/>
    </source>
</evidence>
<dbReference type="PROSITE" id="PS00521">
    <property type="entry name" value="P5CR"/>
    <property type="match status" value="1"/>
</dbReference>
<comment type="similarity">
    <text evidence="1 4 6">Belongs to the pyrroline-5-carboxylate reductase family.</text>
</comment>
<evidence type="ECO:0000259" key="8">
    <source>
        <dbReference type="Pfam" id="PF14748"/>
    </source>
</evidence>
<dbReference type="HAMAP" id="MF_01925">
    <property type="entry name" value="P5C_reductase"/>
    <property type="match status" value="1"/>
</dbReference>
<evidence type="ECO:0000256" key="3">
    <source>
        <dbReference type="ARBA" id="ARBA00023002"/>
    </source>
</evidence>
<comment type="catalytic activity">
    <reaction evidence="4 6">
        <text>L-proline + NADP(+) = (S)-1-pyrroline-5-carboxylate + NADPH + 2 H(+)</text>
        <dbReference type="Rhea" id="RHEA:14109"/>
        <dbReference type="ChEBI" id="CHEBI:15378"/>
        <dbReference type="ChEBI" id="CHEBI:17388"/>
        <dbReference type="ChEBI" id="CHEBI:57783"/>
        <dbReference type="ChEBI" id="CHEBI:58349"/>
        <dbReference type="ChEBI" id="CHEBI:60039"/>
        <dbReference type="EC" id="1.5.1.2"/>
    </reaction>
</comment>
<dbReference type="Pfam" id="PF14748">
    <property type="entry name" value="P5CR_dimer"/>
    <property type="match status" value="1"/>
</dbReference>
<feature type="domain" description="Pyrroline-5-carboxylate reductase catalytic N-terminal" evidence="7">
    <location>
        <begin position="6"/>
        <end position="100"/>
    </location>
</feature>
<feature type="domain" description="Pyrroline-5-carboxylate reductase dimerisation" evidence="8">
    <location>
        <begin position="164"/>
        <end position="268"/>
    </location>
</feature>
<name>A0ABN4HRW4_9COXI</name>
<dbReference type="NCBIfam" id="TIGR00112">
    <property type="entry name" value="proC"/>
    <property type="match status" value="1"/>
</dbReference>
<dbReference type="Pfam" id="PF03807">
    <property type="entry name" value="F420_oxidored"/>
    <property type="match status" value="1"/>
</dbReference>
<dbReference type="InterPro" id="IPR008927">
    <property type="entry name" value="6-PGluconate_DH-like_C_sf"/>
</dbReference>
<evidence type="ECO:0000313" key="9">
    <source>
        <dbReference type="EMBL" id="AKQ34036.1"/>
    </source>
</evidence>